<name>E1QYU7_OLSUV</name>
<sequence>MADERGQGKNVYLTLHENFVREDIAYTDRATGERKTFNQVRLPAGTVIDGKDVGSCEFTPLFVDASRFKGPEWRDIPLLADREVWLKRSVLDPEGRPVTDADGKRVKDVMKVMPQEIKDALTASRRAWAEEHGDDPRALADRGRAARDSAEAIDRSGRTRPDAREIG</sequence>
<proteinExistence type="predicted"/>
<evidence type="ECO:0000313" key="2">
    <source>
        <dbReference type="EMBL" id="ADK67561.1"/>
    </source>
</evidence>
<evidence type="ECO:0000313" key="3">
    <source>
        <dbReference type="Proteomes" id="UP000000333"/>
    </source>
</evidence>
<dbReference type="Proteomes" id="UP000000333">
    <property type="component" value="Chromosome"/>
</dbReference>
<dbReference type="RefSeq" id="WP_013251313.1">
    <property type="nucleotide sequence ID" value="NC_014363.1"/>
</dbReference>
<dbReference type="EMBL" id="CP002106">
    <property type="protein sequence ID" value="ADK67561.1"/>
    <property type="molecule type" value="Genomic_DNA"/>
</dbReference>
<dbReference type="STRING" id="633147.Olsu_0440"/>
<dbReference type="OrthoDB" id="3193219at2"/>
<evidence type="ECO:0000256" key="1">
    <source>
        <dbReference type="SAM" id="MobiDB-lite"/>
    </source>
</evidence>
<feature type="compositionally biased region" description="Basic and acidic residues" evidence="1">
    <location>
        <begin position="127"/>
        <end position="167"/>
    </location>
</feature>
<dbReference type="HOGENOM" id="CLU_138443_0_0_11"/>
<protein>
    <recommendedName>
        <fullName evidence="4">DNA gyrase</fullName>
    </recommendedName>
</protein>
<dbReference type="KEGG" id="ols:Olsu_0440"/>
<dbReference type="GeneID" id="78511891"/>
<evidence type="ECO:0008006" key="4">
    <source>
        <dbReference type="Google" id="ProtNLM"/>
    </source>
</evidence>
<dbReference type="PATRIC" id="fig|633147.7.peg.1117"/>
<reference evidence="2 3" key="1">
    <citation type="journal article" date="2010" name="Stand. Genomic Sci.">
        <title>Complete genome sequence of Olsenella uli type strain (VPI D76D-27C).</title>
        <authorList>
            <person name="Goker M."/>
            <person name="Held B."/>
            <person name="Lucas S."/>
            <person name="Nolan M."/>
            <person name="Yasawong M."/>
            <person name="Glavina Del Rio T."/>
            <person name="Tice H."/>
            <person name="Cheng J.F."/>
            <person name="Bruce D."/>
            <person name="Detter J.C."/>
            <person name="Tapia R."/>
            <person name="Han C."/>
            <person name="Goodwin L."/>
            <person name="Pitluck S."/>
            <person name="Liolios K."/>
            <person name="Ivanova N."/>
            <person name="Mavromatis K."/>
            <person name="Mikhailova N."/>
            <person name="Pati A."/>
            <person name="Chen A."/>
            <person name="Palaniappan K."/>
            <person name="Land M."/>
            <person name="Hauser L."/>
            <person name="Chang Y.J."/>
            <person name="Jeffries C.D."/>
            <person name="Rohde M."/>
            <person name="Sikorski J."/>
            <person name="Pukall R."/>
            <person name="Woyke T."/>
            <person name="Bristow J."/>
            <person name="Eisen J.A."/>
            <person name="Markowitz V."/>
            <person name="Hugenholtz P."/>
            <person name="Kyrpides N.C."/>
            <person name="Klenk H.P."/>
            <person name="Lapidus A."/>
        </authorList>
    </citation>
    <scope>NUCLEOTIDE SEQUENCE [LARGE SCALE GENOMIC DNA]</scope>
    <source>
        <strain evidence="3">ATCC 49627 / DSM 7084 / CIP 109912 / JCM 12494 / NCIMB 702895 / VPI D76D-27C</strain>
    </source>
</reference>
<dbReference type="eggNOG" id="ENOG5033PVA">
    <property type="taxonomic scope" value="Bacteria"/>
</dbReference>
<organism evidence="2 3">
    <name type="scientific">Olsenella uli (strain ATCC 49627 / DSM 7084 / CCUG 31166 / CIP 109912 / JCM 12494 / LMG 11480 / NCIMB 702895 / VPI D76D-27C)</name>
    <name type="common">Lactobacillus uli</name>
    <dbReference type="NCBI Taxonomy" id="633147"/>
    <lineage>
        <taxon>Bacteria</taxon>
        <taxon>Bacillati</taxon>
        <taxon>Actinomycetota</taxon>
        <taxon>Coriobacteriia</taxon>
        <taxon>Coriobacteriales</taxon>
        <taxon>Atopobiaceae</taxon>
        <taxon>Olsenella</taxon>
    </lineage>
</organism>
<accession>E1QYU7</accession>
<gene>
    <name evidence="2" type="ordered locus">Olsu_0440</name>
</gene>
<feature type="region of interest" description="Disordered" evidence="1">
    <location>
        <begin position="123"/>
        <end position="167"/>
    </location>
</feature>
<keyword evidence="3" id="KW-1185">Reference proteome</keyword>
<dbReference type="AlphaFoldDB" id="E1QYU7"/>